<dbReference type="SUPFAM" id="SSF57850">
    <property type="entry name" value="RING/U-box"/>
    <property type="match status" value="1"/>
</dbReference>
<evidence type="ECO:0000256" key="6">
    <source>
        <dbReference type="ARBA" id="ARBA00022786"/>
    </source>
</evidence>
<evidence type="ECO:0000313" key="12">
    <source>
        <dbReference type="Proteomes" id="UP000078561"/>
    </source>
</evidence>
<dbReference type="PANTHER" id="PTHR45931:SF3">
    <property type="entry name" value="RING ZINC FINGER-CONTAINING PROTEIN"/>
    <property type="match status" value="1"/>
</dbReference>
<keyword evidence="7" id="KW-0862">Zinc</keyword>
<keyword evidence="6" id="KW-0833">Ubl conjugation pathway</keyword>
<feature type="compositionally biased region" description="Polar residues" evidence="9">
    <location>
        <begin position="115"/>
        <end position="130"/>
    </location>
</feature>
<reference evidence="11" key="1">
    <citation type="submission" date="2016-04" db="EMBL/GenBank/DDBJ databases">
        <authorList>
            <person name="Evans L.H."/>
            <person name="Alamgir A."/>
            <person name="Owens N."/>
            <person name="Weber N.D."/>
            <person name="Virtaneva K."/>
            <person name="Barbian K."/>
            <person name="Babar A."/>
            <person name="Rosenke K."/>
        </authorList>
    </citation>
    <scope>NUCLEOTIDE SEQUENCE [LARGE SCALE GENOMIC DNA]</scope>
    <source>
        <strain evidence="11">CBS 101.48</strain>
    </source>
</reference>
<feature type="region of interest" description="Disordered" evidence="9">
    <location>
        <begin position="210"/>
        <end position="235"/>
    </location>
</feature>
<gene>
    <name evidence="11" type="primary">ABSGL_12005.1 scaffold 12361</name>
</gene>
<feature type="compositionally biased region" description="Acidic residues" evidence="9">
    <location>
        <begin position="93"/>
        <end position="107"/>
    </location>
</feature>
<protein>
    <recommendedName>
        <fullName evidence="2">RING-type E3 ubiquitin transferase</fullName>
        <ecNumber evidence="2">2.3.2.27</ecNumber>
    </recommendedName>
</protein>
<dbReference type="EMBL" id="LT554490">
    <property type="protein sequence ID" value="SAM06129.1"/>
    <property type="molecule type" value="Genomic_DNA"/>
</dbReference>
<feature type="region of interest" description="Disordered" evidence="9">
    <location>
        <begin position="443"/>
        <end position="463"/>
    </location>
</feature>
<sequence length="463" mass="50474">MDGPLLLVAADGQMWSGVGVSFIQASGFEPGLVTSHIMSTVNAPSSARYWCHHCGGQVPIYMAPDPTCQRCNEQFIEEMDGGGDDPQSFLDDTLGEEDNDNDDDDDIFQFFRRSVGSNNNSTSNQEATTTGEEDSLETMLQNALSNLLASGNDDRNRSGNITSNARGEGRTPVYFYSGVMDGNVQLTPINPQQGNEAPTSDTARVYFQMRGDEDDEEDDDNDDNDGEGRRSNRSNNNLQGLLRAIATLTGVETIGNPNDYVFSQTALDNIITQLMEQTGGHTAPPPAPDDVIAALPKRPLSEKEFKDQIDCSVCKEDFVLEESVIELPCMHLYHDDCINPWLKVNGTCPVCRHPVEPSQDDDNNNNNVDTNPTDTTTPQQSDTTTTTTTPTTTTNDMLQQPSRTPVPSAASAAFAWMTRSSPPPSSWPSSVAGSTFTWGPGVRYRSQPSESDDESVDLLIDLD</sequence>
<dbReference type="AlphaFoldDB" id="A0A163MLN2"/>
<feature type="region of interest" description="Disordered" evidence="9">
    <location>
        <begin position="148"/>
        <end position="174"/>
    </location>
</feature>
<evidence type="ECO:0000256" key="4">
    <source>
        <dbReference type="ARBA" id="ARBA00022723"/>
    </source>
</evidence>
<feature type="domain" description="RING-type" evidence="10">
    <location>
        <begin position="311"/>
        <end position="352"/>
    </location>
</feature>
<feature type="compositionally biased region" description="Acidic residues" evidence="9">
    <location>
        <begin position="450"/>
        <end position="463"/>
    </location>
</feature>
<dbReference type="CDD" id="cd16667">
    <property type="entry name" value="RING-H2_RNF126-like"/>
    <property type="match status" value="1"/>
</dbReference>
<dbReference type="OMA" id="SEFTCPH"/>
<dbReference type="GO" id="GO:0016567">
    <property type="term" value="P:protein ubiquitination"/>
    <property type="evidence" value="ECO:0007669"/>
    <property type="project" value="UniProtKB-ARBA"/>
</dbReference>
<feature type="region of interest" description="Disordered" evidence="9">
    <location>
        <begin position="355"/>
        <end position="411"/>
    </location>
</feature>
<evidence type="ECO:0000256" key="1">
    <source>
        <dbReference type="ARBA" id="ARBA00000900"/>
    </source>
</evidence>
<evidence type="ECO:0000256" key="2">
    <source>
        <dbReference type="ARBA" id="ARBA00012483"/>
    </source>
</evidence>
<comment type="catalytic activity">
    <reaction evidence="1">
        <text>S-ubiquitinyl-[E2 ubiquitin-conjugating enzyme]-L-cysteine + [acceptor protein]-L-lysine = [E2 ubiquitin-conjugating enzyme]-L-cysteine + N(6)-ubiquitinyl-[acceptor protein]-L-lysine.</text>
        <dbReference type="EC" id="2.3.2.27"/>
    </reaction>
</comment>
<evidence type="ECO:0000259" key="10">
    <source>
        <dbReference type="PROSITE" id="PS50089"/>
    </source>
</evidence>
<accession>A0A163MLN2</accession>
<dbReference type="STRING" id="4829.A0A163MLN2"/>
<dbReference type="PROSITE" id="PS50089">
    <property type="entry name" value="ZF_RING_2"/>
    <property type="match status" value="1"/>
</dbReference>
<dbReference type="SMART" id="SM00184">
    <property type="entry name" value="RING"/>
    <property type="match status" value="1"/>
</dbReference>
<name>A0A163MLN2_ABSGL</name>
<proteinExistence type="predicted"/>
<dbReference type="InterPro" id="IPR039525">
    <property type="entry name" value="RNF126-like_zinc-ribbon"/>
</dbReference>
<dbReference type="GO" id="GO:0005634">
    <property type="term" value="C:nucleus"/>
    <property type="evidence" value="ECO:0007669"/>
    <property type="project" value="TreeGrafter"/>
</dbReference>
<evidence type="ECO:0000313" key="11">
    <source>
        <dbReference type="EMBL" id="SAM06129.1"/>
    </source>
</evidence>
<keyword evidence="5 8" id="KW-0863">Zinc-finger</keyword>
<dbReference type="GO" id="GO:0008270">
    <property type="term" value="F:zinc ion binding"/>
    <property type="evidence" value="ECO:0007669"/>
    <property type="project" value="UniProtKB-KW"/>
</dbReference>
<dbReference type="OrthoDB" id="8062037at2759"/>
<dbReference type="Pfam" id="PF14369">
    <property type="entry name" value="Zn_ribbon_19"/>
    <property type="match status" value="1"/>
</dbReference>
<feature type="region of interest" description="Disordered" evidence="9">
    <location>
        <begin position="77"/>
        <end position="136"/>
    </location>
</feature>
<dbReference type="InterPro" id="IPR051834">
    <property type="entry name" value="RING_finger_E3_ligase"/>
</dbReference>
<dbReference type="GO" id="GO:0006511">
    <property type="term" value="P:ubiquitin-dependent protein catabolic process"/>
    <property type="evidence" value="ECO:0007669"/>
    <property type="project" value="TreeGrafter"/>
</dbReference>
<dbReference type="InParanoid" id="A0A163MLN2"/>
<evidence type="ECO:0000256" key="8">
    <source>
        <dbReference type="PROSITE-ProRule" id="PRU00175"/>
    </source>
</evidence>
<keyword evidence="12" id="KW-1185">Reference proteome</keyword>
<evidence type="ECO:0000256" key="5">
    <source>
        <dbReference type="ARBA" id="ARBA00022771"/>
    </source>
</evidence>
<dbReference type="Proteomes" id="UP000078561">
    <property type="component" value="Unassembled WGS sequence"/>
</dbReference>
<evidence type="ECO:0000256" key="9">
    <source>
        <dbReference type="SAM" id="MobiDB-lite"/>
    </source>
</evidence>
<dbReference type="Pfam" id="PF13639">
    <property type="entry name" value="zf-RING_2"/>
    <property type="match status" value="1"/>
</dbReference>
<feature type="compositionally biased region" description="Acidic residues" evidence="9">
    <location>
        <begin position="212"/>
        <end position="225"/>
    </location>
</feature>
<dbReference type="InterPro" id="IPR001841">
    <property type="entry name" value="Znf_RING"/>
</dbReference>
<dbReference type="InterPro" id="IPR013083">
    <property type="entry name" value="Znf_RING/FYVE/PHD"/>
</dbReference>
<dbReference type="EC" id="2.3.2.27" evidence="2"/>
<keyword evidence="3" id="KW-0808">Transferase</keyword>
<dbReference type="GO" id="GO:0061630">
    <property type="term" value="F:ubiquitin protein ligase activity"/>
    <property type="evidence" value="ECO:0007669"/>
    <property type="project" value="UniProtKB-EC"/>
</dbReference>
<dbReference type="Gene3D" id="3.30.40.10">
    <property type="entry name" value="Zinc/RING finger domain, C3HC4 (zinc finger)"/>
    <property type="match status" value="1"/>
</dbReference>
<organism evidence="11">
    <name type="scientific">Absidia glauca</name>
    <name type="common">Pin mould</name>
    <dbReference type="NCBI Taxonomy" id="4829"/>
    <lineage>
        <taxon>Eukaryota</taxon>
        <taxon>Fungi</taxon>
        <taxon>Fungi incertae sedis</taxon>
        <taxon>Mucoromycota</taxon>
        <taxon>Mucoromycotina</taxon>
        <taxon>Mucoromycetes</taxon>
        <taxon>Mucorales</taxon>
        <taxon>Cunninghamellaceae</taxon>
        <taxon>Absidia</taxon>
    </lineage>
</organism>
<dbReference type="FunFam" id="3.30.40.10:FF:000127">
    <property type="entry name" value="E3 ubiquitin-protein ligase RNF181"/>
    <property type="match status" value="1"/>
</dbReference>
<evidence type="ECO:0000256" key="7">
    <source>
        <dbReference type="ARBA" id="ARBA00022833"/>
    </source>
</evidence>
<evidence type="ECO:0000256" key="3">
    <source>
        <dbReference type="ARBA" id="ARBA00022679"/>
    </source>
</evidence>
<dbReference type="PANTHER" id="PTHR45931">
    <property type="entry name" value="SI:CH211-59O9.10"/>
    <property type="match status" value="1"/>
</dbReference>
<keyword evidence="4" id="KW-0479">Metal-binding</keyword>
<feature type="compositionally biased region" description="Low complexity" evidence="9">
    <location>
        <begin position="364"/>
        <end position="396"/>
    </location>
</feature>